<dbReference type="InterPro" id="IPR006059">
    <property type="entry name" value="SBP"/>
</dbReference>
<dbReference type="GO" id="GO:0042597">
    <property type="term" value="C:periplasmic space"/>
    <property type="evidence" value="ECO:0007669"/>
    <property type="project" value="UniProtKB-SubCell"/>
</dbReference>
<dbReference type="GO" id="GO:0015846">
    <property type="term" value="P:polyamine transport"/>
    <property type="evidence" value="ECO:0007669"/>
    <property type="project" value="InterPro"/>
</dbReference>
<proteinExistence type="predicted"/>
<accession>A0A9D1E5X4</accession>
<keyword evidence="5" id="KW-0812">Transmembrane</keyword>
<evidence type="ECO:0000256" key="4">
    <source>
        <dbReference type="ARBA" id="ARBA00022764"/>
    </source>
</evidence>
<evidence type="ECO:0000256" key="1">
    <source>
        <dbReference type="ARBA" id="ARBA00004418"/>
    </source>
</evidence>
<dbReference type="Pfam" id="PF13416">
    <property type="entry name" value="SBP_bac_8"/>
    <property type="match status" value="1"/>
</dbReference>
<gene>
    <name evidence="7" type="ORF">IAB94_03465</name>
</gene>
<dbReference type="AlphaFoldDB" id="A0A9D1E5X4"/>
<reference evidence="7" key="1">
    <citation type="submission" date="2020-10" db="EMBL/GenBank/DDBJ databases">
        <authorList>
            <person name="Gilroy R."/>
        </authorList>
    </citation>
    <scope>NUCLEOTIDE SEQUENCE</scope>
    <source>
        <strain evidence="7">ChiW16-3235</strain>
    </source>
</reference>
<evidence type="ECO:0000256" key="5">
    <source>
        <dbReference type="SAM" id="Phobius"/>
    </source>
</evidence>
<evidence type="ECO:0000313" key="8">
    <source>
        <dbReference type="Proteomes" id="UP000823913"/>
    </source>
</evidence>
<feature type="transmembrane region" description="Helical" evidence="5">
    <location>
        <begin position="505"/>
        <end position="526"/>
    </location>
</feature>
<dbReference type="SUPFAM" id="SSF53850">
    <property type="entry name" value="Periplasmic binding protein-like II"/>
    <property type="match status" value="1"/>
</dbReference>
<dbReference type="PRINTS" id="PR00909">
    <property type="entry name" value="SPERMDNBNDNG"/>
</dbReference>
<keyword evidence="2" id="KW-0813">Transport</keyword>
<comment type="subcellular location">
    <subcellularLocation>
        <location evidence="1">Periplasm</location>
    </subcellularLocation>
</comment>
<dbReference type="PANTHER" id="PTHR30222">
    <property type="entry name" value="SPERMIDINE/PUTRESCINE-BINDING PERIPLASMIC PROTEIN"/>
    <property type="match status" value="1"/>
</dbReference>
<dbReference type="EMBL" id="DVHK01000076">
    <property type="protein sequence ID" value="HIR67093.1"/>
    <property type="molecule type" value="Genomic_DNA"/>
</dbReference>
<keyword evidence="3 6" id="KW-0732">Signal</keyword>
<dbReference type="PANTHER" id="PTHR30222:SF17">
    <property type="entry name" value="SPERMIDINE_PUTRESCINE-BINDING PERIPLASMIC PROTEIN"/>
    <property type="match status" value="1"/>
</dbReference>
<protein>
    <submittedName>
        <fullName evidence="7">Extracellular solute-binding protein</fullName>
    </submittedName>
</protein>
<dbReference type="GO" id="GO:0019808">
    <property type="term" value="F:polyamine binding"/>
    <property type="evidence" value="ECO:0007669"/>
    <property type="project" value="InterPro"/>
</dbReference>
<name>A0A9D1E5X4_9FIRM</name>
<feature type="chain" id="PRO_5038963826" evidence="6">
    <location>
        <begin position="29"/>
        <end position="546"/>
    </location>
</feature>
<sequence length="546" mass="62330">MQKFKKVLCAGSAIAIAACSTLSLFGCATQSEVVTLRVANWEEYIDLGDWGDDELIDIENQFAENPEDGVFGLNSMVDDFVEWFNSNHDYEVEVEYSTFGTNEDLYNRLSLGDVYDLVCPSDYMIMKLLAEDEVEPFSESFFDTENEQNYYVNYASDYIQGIFEDYGWTNYAACYMWGTTGIVYNPELVGEDDVSTWNILRNTDYNRQVTIKDNVRDAYFATLGIIHGDELMSGVTDDERSALLNDTSDQTIAAAEDMLKQIKDNVYSFETDSGKADMVTGKVLANYQWSGDAVYILDEAEGDELSPTELWYSVPDECTNLWFDGWVMLKDGIDGNEQRKEAAEAFVNFLSRPDNAVRNMYYIGYTSSIAGDLVFDYMDWNYGFVFDPSDEEYFDEELTEVYEYNLSYFFGEGYTLYADASVLDLGSGTPETSVELLGEEYGNNIEYTVYRGGEINRGRQLFGQYPTANVIERSVVMLDFGDKLADINQMWIHVRCLDLMDYNPVVVGIVAAAIIILIAALVLYHFRYRIFIRQYKPRKGYKKIEA</sequence>
<keyword evidence="5" id="KW-0472">Membrane</keyword>
<comment type="caution">
    <text evidence="7">The sequence shown here is derived from an EMBL/GenBank/DDBJ whole genome shotgun (WGS) entry which is preliminary data.</text>
</comment>
<feature type="signal peptide" evidence="6">
    <location>
        <begin position="1"/>
        <end position="28"/>
    </location>
</feature>
<dbReference type="InterPro" id="IPR001188">
    <property type="entry name" value="Sperm_putr-bd"/>
</dbReference>
<evidence type="ECO:0000313" key="7">
    <source>
        <dbReference type="EMBL" id="HIR67093.1"/>
    </source>
</evidence>
<dbReference type="Gene3D" id="3.40.190.10">
    <property type="entry name" value="Periplasmic binding protein-like II"/>
    <property type="match status" value="2"/>
</dbReference>
<evidence type="ECO:0000256" key="6">
    <source>
        <dbReference type="SAM" id="SignalP"/>
    </source>
</evidence>
<dbReference type="Proteomes" id="UP000823913">
    <property type="component" value="Unassembled WGS sequence"/>
</dbReference>
<evidence type="ECO:0000256" key="2">
    <source>
        <dbReference type="ARBA" id="ARBA00022448"/>
    </source>
</evidence>
<evidence type="ECO:0000256" key="3">
    <source>
        <dbReference type="ARBA" id="ARBA00022729"/>
    </source>
</evidence>
<dbReference type="PROSITE" id="PS51257">
    <property type="entry name" value="PROKAR_LIPOPROTEIN"/>
    <property type="match status" value="1"/>
</dbReference>
<organism evidence="7 8">
    <name type="scientific">Candidatus Coproplasma avicola</name>
    <dbReference type="NCBI Taxonomy" id="2840744"/>
    <lineage>
        <taxon>Bacteria</taxon>
        <taxon>Bacillati</taxon>
        <taxon>Bacillota</taxon>
        <taxon>Clostridia</taxon>
        <taxon>Eubacteriales</taxon>
        <taxon>Candidatus Coproplasma</taxon>
    </lineage>
</organism>
<keyword evidence="5" id="KW-1133">Transmembrane helix</keyword>
<keyword evidence="4" id="KW-0574">Periplasm</keyword>
<reference evidence="7" key="2">
    <citation type="journal article" date="2021" name="PeerJ">
        <title>Extensive microbial diversity within the chicken gut microbiome revealed by metagenomics and culture.</title>
        <authorList>
            <person name="Gilroy R."/>
            <person name="Ravi A."/>
            <person name="Getino M."/>
            <person name="Pursley I."/>
            <person name="Horton D.L."/>
            <person name="Alikhan N.F."/>
            <person name="Baker D."/>
            <person name="Gharbi K."/>
            <person name="Hall N."/>
            <person name="Watson M."/>
            <person name="Adriaenssens E.M."/>
            <person name="Foster-Nyarko E."/>
            <person name="Jarju S."/>
            <person name="Secka A."/>
            <person name="Antonio M."/>
            <person name="Oren A."/>
            <person name="Chaudhuri R.R."/>
            <person name="La Ragione R."/>
            <person name="Hildebrand F."/>
            <person name="Pallen M.J."/>
        </authorList>
    </citation>
    <scope>NUCLEOTIDE SEQUENCE</scope>
    <source>
        <strain evidence="7">ChiW16-3235</strain>
    </source>
</reference>